<evidence type="ECO:0000313" key="1">
    <source>
        <dbReference type="EMBL" id="RPJ88413.1"/>
    </source>
</evidence>
<evidence type="ECO:0000313" key="2">
    <source>
        <dbReference type="Proteomes" id="UP000285324"/>
    </source>
</evidence>
<accession>A0A424W520</accession>
<gene>
    <name evidence="1" type="ORF">DY367_27795</name>
</gene>
<sequence>MPAIPSRLMGTGSSWPSAGAICGGVANTLTAAGTTNANALGLSAEINVVTTTAASTGVRLMPVEVGSSVLVANQGANALLVYPGTGVQIDALTATTGGFSVPAGKSAMFFGVSGTQWISQLGA</sequence>
<protein>
    <submittedName>
        <fullName evidence="1">Uncharacterized protein</fullName>
    </submittedName>
</protein>
<comment type="caution">
    <text evidence="1">The sequence shown here is derived from an EMBL/GenBank/DDBJ whole genome shotgun (WGS) entry which is preliminary data.</text>
</comment>
<name>A0A424W520_ALCXX</name>
<proteinExistence type="predicted"/>
<reference evidence="1 2" key="1">
    <citation type="submission" date="2018-08" db="EMBL/GenBank/DDBJ databases">
        <title>Achromobacter xylosoxidans Genome sequencing and assembly.</title>
        <authorList>
            <person name="Wang R."/>
            <person name="Rensing C."/>
            <person name="Li Y."/>
        </authorList>
    </citation>
    <scope>NUCLEOTIDE SEQUENCE [LARGE SCALE GENOMIC DNA]</scope>
    <source>
        <strain evidence="1 2">GD003A</strain>
    </source>
</reference>
<dbReference type="EMBL" id="QVXO01000065">
    <property type="protein sequence ID" value="RPJ88413.1"/>
    <property type="molecule type" value="Genomic_DNA"/>
</dbReference>
<dbReference type="AlphaFoldDB" id="A0A424W520"/>
<organism evidence="1 2">
    <name type="scientific">Alcaligenes xylosoxydans xylosoxydans</name>
    <name type="common">Achromobacter xylosoxidans</name>
    <dbReference type="NCBI Taxonomy" id="85698"/>
    <lineage>
        <taxon>Bacteria</taxon>
        <taxon>Pseudomonadati</taxon>
        <taxon>Pseudomonadota</taxon>
        <taxon>Betaproteobacteria</taxon>
        <taxon>Burkholderiales</taxon>
        <taxon>Alcaligenaceae</taxon>
        <taxon>Achromobacter</taxon>
    </lineage>
</organism>
<dbReference type="RefSeq" id="WP_118934404.1">
    <property type="nucleotide sequence ID" value="NZ_CP061008.1"/>
</dbReference>
<dbReference type="Proteomes" id="UP000285324">
    <property type="component" value="Unassembled WGS sequence"/>
</dbReference>